<feature type="transmembrane region" description="Helical" evidence="1">
    <location>
        <begin position="244"/>
        <end position="266"/>
    </location>
</feature>
<feature type="transmembrane region" description="Helical" evidence="1">
    <location>
        <begin position="185"/>
        <end position="203"/>
    </location>
</feature>
<proteinExistence type="predicted"/>
<dbReference type="Pfam" id="PF14264">
    <property type="entry name" value="Glucos_trans_II"/>
    <property type="match status" value="1"/>
</dbReference>
<dbReference type="Proteomes" id="UP001165542">
    <property type="component" value="Unassembled WGS sequence"/>
</dbReference>
<dbReference type="RefSeq" id="WP_259035558.1">
    <property type="nucleotide sequence ID" value="NZ_JAJISC010000003.1"/>
</dbReference>
<reference evidence="2" key="1">
    <citation type="submission" date="2021-11" db="EMBL/GenBank/DDBJ databases">
        <title>Halomonas sp., isolated from a coastal aquaculture zone in Dongshan Bay.</title>
        <authorList>
            <person name="Lin W."/>
        </authorList>
    </citation>
    <scope>NUCLEOTIDE SEQUENCE</scope>
    <source>
        <strain evidence="2">Yzlin-01</strain>
    </source>
</reference>
<evidence type="ECO:0000256" key="1">
    <source>
        <dbReference type="SAM" id="Phobius"/>
    </source>
</evidence>
<keyword evidence="1" id="KW-0812">Transmembrane</keyword>
<organism evidence="2 3">
    <name type="scientific">Halomonas dongshanensis</name>
    <dbReference type="NCBI Taxonomy" id="2890835"/>
    <lineage>
        <taxon>Bacteria</taxon>
        <taxon>Pseudomonadati</taxon>
        <taxon>Pseudomonadota</taxon>
        <taxon>Gammaproteobacteria</taxon>
        <taxon>Oceanospirillales</taxon>
        <taxon>Halomonadaceae</taxon>
        <taxon>Halomonas</taxon>
    </lineage>
</organism>
<keyword evidence="1" id="KW-1133">Transmembrane helix</keyword>
<keyword evidence="1" id="KW-0472">Membrane</keyword>
<feature type="transmembrane region" description="Helical" evidence="1">
    <location>
        <begin position="65"/>
        <end position="84"/>
    </location>
</feature>
<sequence>MKVKLEYYFLLSCALFSMPAVMLGVYYRDDYWRVVTGGNFWGWAGRQGADQLAHLLSLSRYHVDSYPLGLILAIVTMAGSLIYISKKSSEEDSYASLALPLLFINPFFIQNLAYRFDAPQMIIALALAIFAYYKVQGGLLKSFASVLLVFLSLIIYQPCVNIFLGLMAVNYCFKIKKSDTEKDSLVLSELFVFLLGYVSYLFFQKFVIGNIPRSETIAFSEIHISLYYVSKYLYESVSSLFVGYAAYLLFLFLLVSFFCVFSFLKTSFFKNIVKEKRVFSLFVFLSVPLLLFFASTGPSFILAEGVTDIRVLVGFSSVVFFLAVAVLKKMPEKYAFFIVLIPVYCFIVFSFQFFNAVKAQRLFEENIVSNISYDLSQYVDEEVEIYMSGVFPIAPIANVIASRSPLIMRMLSPMEGWISGPALKSYGNNVAISWTNLSEDKVLEVCNGLMDEVLNKKQYAIYQREEIMIVHAKGAGDIC</sequence>
<feature type="transmembrane region" description="Helical" evidence="1">
    <location>
        <begin position="112"/>
        <end position="133"/>
    </location>
</feature>
<feature type="transmembrane region" description="Helical" evidence="1">
    <location>
        <begin position="145"/>
        <end position="173"/>
    </location>
</feature>
<accession>A0ABT2EBT5</accession>
<comment type="caution">
    <text evidence="2">The sequence shown here is derived from an EMBL/GenBank/DDBJ whole genome shotgun (WGS) entry which is preliminary data.</text>
</comment>
<name>A0ABT2EBT5_9GAMM</name>
<feature type="transmembrane region" description="Helical" evidence="1">
    <location>
        <begin position="278"/>
        <end position="303"/>
    </location>
</feature>
<gene>
    <name evidence="2" type="ORF">LLY24_06875</name>
</gene>
<keyword evidence="3" id="KW-1185">Reference proteome</keyword>
<protein>
    <submittedName>
        <fullName evidence="2">Glucosyltransferase domain-containing protein</fullName>
    </submittedName>
</protein>
<feature type="transmembrane region" description="Helical" evidence="1">
    <location>
        <begin position="309"/>
        <end position="327"/>
    </location>
</feature>
<feature type="transmembrane region" description="Helical" evidence="1">
    <location>
        <begin position="7"/>
        <end position="27"/>
    </location>
</feature>
<feature type="transmembrane region" description="Helical" evidence="1">
    <location>
        <begin position="334"/>
        <end position="354"/>
    </location>
</feature>
<evidence type="ECO:0000313" key="3">
    <source>
        <dbReference type="Proteomes" id="UP001165542"/>
    </source>
</evidence>
<dbReference type="InterPro" id="IPR025686">
    <property type="entry name" value="Glucos_trans_II"/>
</dbReference>
<dbReference type="EMBL" id="JAJISC010000003">
    <property type="protein sequence ID" value="MCS2609041.1"/>
    <property type="molecule type" value="Genomic_DNA"/>
</dbReference>
<evidence type="ECO:0000313" key="2">
    <source>
        <dbReference type="EMBL" id="MCS2609041.1"/>
    </source>
</evidence>